<dbReference type="EMBL" id="JACHHQ010000005">
    <property type="protein sequence ID" value="MBB5200765.1"/>
    <property type="molecule type" value="Genomic_DNA"/>
</dbReference>
<dbReference type="Proteomes" id="UP000571084">
    <property type="component" value="Unassembled WGS sequence"/>
</dbReference>
<evidence type="ECO:0000313" key="2">
    <source>
        <dbReference type="Proteomes" id="UP000571084"/>
    </source>
</evidence>
<reference evidence="1 2" key="1">
    <citation type="submission" date="2020-08" db="EMBL/GenBank/DDBJ databases">
        <title>Genomic Encyclopedia of Type Strains, Phase IV (KMG-IV): sequencing the most valuable type-strain genomes for metagenomic binning, comparative biology and taxonomic classification.</title>
        <authorList>
            <person name="Goeker M."/>
        </authorList>
    </citation>
    <scope>NUCLEOTIDE SEQUENCE [LARGE SCALE GENOMIC DNA]</scope>
    <source>
        <strain evidence="1 2">DSM 23240</strain>
    </source>
</reference>
<dbReference type="Pfam" id="PF24175">
    <property type="entry name" value="SU10_adaptor"/>
    <property type="match status" value="1"/>
</dbReference>
<keyword evidence="2" id="KW-1185">Reference proteome</keyword>
<comment type="caution">
    <text evidence="1">The sequence shown here is derived from an EMBL/GenBank/DDBJ whole genome shotgun (WGS) entry which is preliminary data.</text>
</comment>
<organism evidence="1 2">
    <name type="scientific">Glaciimonas immobilis</name>
    <dbReference type="NCBI Taxonomy" id="728004"/>
    <lineage>
        <taxon>Bacteria</taxon>
        <taxon>Pseudomonadati</taxon>
        <taxon>Pseudomonadota</taxon>
        <taxon>Betaproteobacteria</taxon>
        <taxon>Burkholderiales</taxon>
        <taxon>Oxalobacteraceae</taxon>
        <taxon>Glaciimonas</taxon>
    </lineage>
</organism>
<evidence type="ECO:0000313" key="1">
    <source>
        <dbReference type="EMBL" id="MBB5200765.1"/>
    </source>
</evidence>
<name>A0A840RSI6_9BURK</name>
<accession>A0A840RSI6</accession>
<protein>
    <submittedName>
        <fullName evidence="1">Uncharacterized protein</fullName>
    </submittedName>
</protein>
<gene>
    <name evidence="1" type="ORF">HNR39_002607</name>
</gene>
<dbReference type="AlphaFoldDB" id="A0A840RSI6"/>
<dbReference type="InterPro" id="IPR056209">
    <property type="entry name" value="SU10_adaptor"/>
</dbReference>
<dbReference type="RefSeq" id="WP_168055778.1">
    <property type="nucleotide sequence ID" value="NZ_JAAOZT010000007.1"/>
</dbReference>
<proteinExistence type="predicted"/>
<sequence>MMNCAQIISLACSIAKVPGMTQQAGQFMNARLVQIALEQDLDIIRRTTTIQMVIGVSAYNLPVNYLRAREAFYSQSGQIYVLSARSMDDYDQLFKGPGQFEYPYLFATDLGASPPTINLYPTPSISATLTVRYMDNLVEIATPETSVVIPWFQDQLLLVKMVAEDLMDISDDTRANDFAVKNDDKMRRMLQMANDKEDRVITIKKDPATFRAARAVRPTKLQGD</sequence>